<keyword evidence="1" id="KW-1133">Transmembrane helix</keyword>
<dbReference type="Proteomes" id="UP001381693">
    <property type="component" value="Unassembled WGS sequence"/>
</dbReference>
<organism evidence="3 4">
    <name type="scientific">Halocaridina rubra</name>
    <name type="common">Hawaiian red shrimp</name>
    <dbReference type="NCBI Taxonomy" id="373956"/>
    <lineage>
        <taxon>Eukaryota</taxon>
        <taxon>Metazoa</taxon>
        <taxon>Ecdysozoa</taxon>
        <taxon>Arthropoda</taxon>
        <taxon>Crustacea</taxon>
        <taxon>Multicrustacea</taxon>
        <taxon>Malacostraca</taxon>
        <taxon>Eumalacostraca</taxon>
        <taxon>Eucarida</taxon>
        <taxon>Decapoda</taxon>
        <taxon>Pleocyemata</taxon>
        <taxon>Caridea</taxon>
        <taxon>Atyoidea</taxon>
        <taxon>Atyidae</taxon>
        <taxon>Halocaridina</taxon>
    </lineage>
</organism>
<keyword evidence="1" id="KW-0472">Membrane</keyword>
<keyword evidence="1" id="KW-0812">Transmembrane</keyword>
<reference evidence="3 4" key="1">
    <citation type="submission" date="2023-11" db="EMBL/GenBank/DDBJ databases">
        <title>Halocaridina rubra genome assembly.</title>
        <authorList>
            <person name="Smith C."/>
        </authorList>
    </citation>
    <scope>NUCLEOTIDE SEQUENCE [LARGE SCALE GENOMIC DNA]</scope>
    <source>
        <strain evidence="3">EP-1</strain>
        <tissue evidence="3">Whole</tissue>
    </source>
</reference>
<accession>A0AAN8ZYD5</accession>
<keyword evidence="2" id="KW-0732">Signal</keyword>
<protein>
    <submittedName>
        <fullName evidence="3">Uncharacterized protein</fullName>
    </submittedName>
</protein>
<proteinExistence type="predicted"/>
<evidence type="ECO:0000313" key="3">
    <source>
        <dbReference type="EMBL" id="KAK7065395.1"/>
    </source>
</evidence>
<keyword evidence="4" id="KW-1185">Reference proteome</keyword>
<dbReference type="EMBL" id="JAXCGZ010020796">
    <property type="protein sequence ID" value="KAK7065395.1"/>
    <property type="molecule type" value="Genomic_DNA"/>
</dbReference>
<evidence type="ECO:0000256" key="1">
    <source>
        <dbReference type="SAM" id="Phobius"/>
    </source>
</evidence>
<name>A0AAN8ZYD5_HALRR</name>
<gene>
    <name evidence="3" type="ORF">SK128_015796</name>
</gene>
<dbReference type="AlphaFoldDB" id="A0AAN8ZYD5"/>
<feature type="signal peptide" evidence="2">
    <location>
        <begin position="1"/>
        <end position="26"/>
    </location>
</feature>
<comment type="caution">
    <text evidence="3">The sequence shown here is derived from an EMBL/GenBank/DDBJ whole genome shotgun (WGS) entry which is preliminary data.</text>
</comment>
<feature type="chain" id="PRO_5042916672" evidence="2">
    <location>
        <begin position="27"/>
        <end position="114"/>
    </location>
</feature>
<evidence type="ECO:0000256" key="2">
    <source>
        <dbReference type="SAM" id="SignalP"/>
    </source>
</evidence>
<sequence>MASMMTRALTCLLVLLFYATLSLCDARICYKCVGDCVTDSECKGSCLTKTHELGDEPEVRSCIDDIKEAGCHSHLINGSRYKVCYCNTERCNGSSYLSATMIVLLTALLLCYSN</sequence>
<feature type="transmembrane region" description="Helical" evidence="1">
    <location>
        <begin position="93"/>
        <end position="112"/>
    </location>
</feature>
<evidence type="ECO:0000313" key="4">
    <source>
        <dbReference type="Proteomes" id="UP001381693"/>
    </source>
</evidence>